<feature type="repeat" description="WD" evidence="8">
    <location>
        <begin position="302"/>
        <end position="345"/>
    </location>
</feature>
<evidence type="ECO:0000256" key="8">
    <source>
        <dbReference type="PROSITE-ProRule" id="PRU00221"/>
    </source>
</evidence>
<keyword evidence="3" id="KW-0698">rRNA processing</keyword>
<evidence type="ECO:0000313" key="11">
    <source>
        <dbReference type="EMBL" id="GEM12735.1"/>
    </source>
</evidence>
<keyword evidence="5" id="KW-0677">Repeat</keyword>
<accession>A0A511KS20</accession>
<comment type="caution">
    <text evidence="11">The sequence shown here is derived from an EMBL/GenBank/DDBJ whole genome shotgun (WGS) entry which is preliminary data.</text>
</comment>
<reference evidence="11 12" key="1">
    <citation type="submission" date="2019-07" db="EMBL/GenBank/DDBJ databases">
        <title>Rhodotorula toruloides NBRC10032 genome sequencing.</title>
        <authorList>
            <person name="Shida Y."/>
            <person name="Takaku H."/>
            <person name="Ogasawara W."/>
            <person name="Mori K."/>
        </authorList>
    </citation>
    <scope>NUCLEOTIDE SEQUENCE [LARGE SCALE GENOMIC DNA]</scope>
    <source>
        <strain evidence="11 12">NBRC10032</strain>
    </source>
</reference>
<proteinExistence type="predicted"/>
<comment type="function">
    <text evidence="1">Involved in nucleolar processing of pre-18S ribosomal RNA.</text>
</comment>
<dbReference type="EMBL" id="BJWK01000025">
    <property type="protein sequence ID" value="GEM12735.1"/>
    <property type="molecule type" value="Genomic_DNA"/>
</dbReference>
<dbReference type="Pfam" id="PF08149">
    <property type="entry name" value="BING4CT"/>
    <property type="match status" value="1"/>
</dbReference>
<feature type="region of interest" description="Disordered" evidence="9">
    <location>
        <begin position="1"/>
        <end position="20"/>
    </location>
</feature>
<dbReference type="SUPFAM" id="SSF50978">
    <property type="entry name" value="WD40 repeat-like"/>
    <property type="match status" value="1"/>
</dbReference>
<dbReference type="InterPro" id="IPR036322">
    <property type="entry name" value="WD40_repeat_dom_sf"/>
</dbReference>
<dbReference type="InterPro" id="IPR012952">
    <property type="entry name" value="BING4_C_dom"/>
</dbReference>
<feature type="compositionally biased region" description="Acidic residues" evidence="9">
    <location>
        <begin position="515"/>
        <end position="531"/>
    </location>
</feature>
<dbReference type="InterPro" id="IPR015943">
    <property type="entry name" value="WD40/YVTN_repeat-like_dom_sf"/>
</dbReference>
<evidence type="ECO:0000256" key="6">
    <source>
        <dbReference type="ARBA" id="ARBA00023242"/>
    </source>
</evidence>
<evidence type="ECO:0000259" key="10">
    <source>
        <dbReference type="SMART" id="SM01033"/>
    </source>
</evidence>
<dbReference type="GO" id="GO:0030686">
    <property type="term" value="C:90S preribosome"/>
    <property type="evidence" value="ECO:0007669"/>
    <property type="project" value="TreeGrafter"/>
</dbReference>
<feature type="domain" description="BING4 C-terminal" evidence="10">
    <location>
        <begin position="390"/>
        <end position="469"/>
    </location>
</feature>
<dbReference type="GO" id="GO:0000462">
    <property type="term" value="P:maturation of SSU-rRNA from tricistronic rRNA transcript (SSU-rRNA, 5.8S rRNA, LSU-rRNA)"/>
    <property type="evidence" value="ECO:0007669"/>
    <property type="project" value="TreeGrafter"/>
</dbReference>
<dbReference type="SMART" id="SM01033">
    <property type="entry name" value="BING4CT"/>
    <property type="match status" value="1"/>
</dbReference>
<feature type="compositionally biased region" description="Basic and acidic residues" evidence="9">
    <location>
        <begin position="1"/>
        <end position="14"/>
    </location>
</feature>
<organism evidence="11 12">
    <name type="scientific">Rhodotorula toruloides</name>
    <name type="common">Yeast</name>
    <name type="synonym">Rhodosporidium toruloides</name>
    <dbReference type="NCBI Taxonomy" id="5286"/>
    <lineage>
        <taxon>Eukaryota</taxon>
        <taxon>Fungi</taxon>
        <taxon>Dikarya</taxon>
        <taxon>Basidiomycota</taxon>
        <taxon>Pucciniomycotina</taxon>
        <taxon>Microbotryomycetes</taxon>
        <taxon>Sporidiobolales</taxon>
        <taxon>Sporidiobolaceae</taxon>
        <taxon>Rhodotorula</taxon>
    </lineage>
</organism>
<sequence length="617" mass="68847">MSHRLDKGKGRADPQHPAPANHELLSIAPQDSHVPPSISLQHMKKYQYAQPHMLKAHSKPPKRAKSAFDKKLGHHLAHLSSSAQASASLSAFHDDLLLQHNNTGALEAETDLERTWRVTQDEIVGASAVSAESQAFNLQLDQFGPYDLSYTRNGRYLAIAGRLGHVGTFDVSSSSLHSELHLNETTRAITWLHDESFYAVAQKRFVYIYDKQGLEVHQLRRHVEVEAMQFLPYHFLLATIGQPGYLKYQDTSTGQLVAEHRTRLGSCKTMAQNLHTAMIHLGHQNGTVTLWSPSVSHAQVKLLAHSAPVTSVTVDPSMMGHRMATTAADGSVKIWDARMWKCLNEYAVKKTPKASQWSGKGMLAVGWGNHVSVYNDLSRPSSSPRMPPPPYLTHLFPSTPVHALSFQPFTDVLTVGHSRGVSSLLVPGSGEANFDSLEADPFEGKRRRREREVQGLLDKVPMDLITLDSDVVGRVDREVLRRGEKKDVLAREGETSFAKMSRAERLKVQGKAALEEDEELSAGENEDDEDEELRRRREKVEKRIEKADAKNRMRGKSSGLKKALRKRRRNVIDPQTVALKAKLERQRELNKQAKANKAAKEAAQSGQGGALERFKFA</sequence>
<dbReference type="PROSITE" id="PS50082">
    <property type="entry name" value="WD_REPEATS_2"/>
    <property type="match status" value="1"/>
</dbReference>
<evidence type="ECO:0000256" key="3">
    <source>
        <dbReference type="ARBA" id="ARBA00022552"/>
    </source>
</evidence>
<protein>
    <recommendedName>
        <fullName evidence="7">U three protein 7</fullName>
    </recommendedName>
</protein>
<comment type="subcellular location">
    <subcellularLocation>
        <location evidence="2">Nucleus</location>
        <location evidence="2">Nucleolus</location>
    </subcellularLocation>
</comment>
<evidence type="ECO:0000256" key="5">
    <source>
        <dbReference type="ARBA" id="ARBA00022737"/>
    </source>
</evidence>
<evidence type="ECO:0000256" key="9">
    <source>
        <dbReference type="SAM" id="MobiDB-lite"/>
    </source>
</evidence>
<dbReference type="PANTHER" id="PTHR14085">
    <property type="entry name" value="WD-REPEAT PROTEIN BING4"/>
    <property type="match status" value="1"/>
</dbReference>
<name>A0A511KS20_RHOTO</name>
<dbReference type="GO" id="GO:0032040">
    <property type="term" value="C:small-subunit processome"/>
    <property type="evidence" value="ECO:0007669"/>
    <property type="project" value="TreeGrafter"/>
</dbReference>
<evidence type="ECO:0000313" key="12">
    <source>
        <dbReference type="Proteomes" id="UP000321518"/>
    </source>
</evidence>
<dbReference type="FunFam" id="2.130.10.10:FF:000378">
    <property type="entry name" value="U3 small nucleolar RNA-associated protein 7"/>
    <property type="match status" value="1"/>
</dbReference>
<dbReference type="PANTHER" id="PTHR14085:SF3">
    <property type="entry name" value="WD REPEAT-CONTAINING PROTEIN 46"/>
    <property type="match status" value="1"/>
</dbReference>
<dbReference type="AlphaFoldDB" id="A0A511KS20"/>
<dbReference type="Gene3D" id="2.130.10.10">
    <property type="entry name" value="YVTN repeat-like/Quinoprotein amine dehydrogenase"/>
    <property type="match status" value="2"/>
</dbReference>
<evidence type="ECO:0000256" key="4">
    <source>
        <dbReference type="ARBA" id="ARBA00022574"/>
    </source>
</evidence>
<dbReference type="InterPro" id="IPR001680">
    <property type="entry name" value="WD40_rpt"/>
</dbReference>
<keyword evidence="6" id="KW-0539">Nucleus</keyword>
<keyword evidence="4 8" id="KW-0853">WD repeat</keyword>
<feature type="compositionally biased region" description="Basic and acidic residues" evidence="9">
    <location>
        <begin position="581"/>
        <end position="591"/>
    </location>
</feature>
<evidence type="ECO:0000256" key="2">
    <source>
        <dbReference type="ARBA" id="ARBA00004604"/>
    </source>
</evidence>
<dbReference type="PROSITE" id="PS50294">
    <property type="entry name" value="WD_REPEATS_REGION"/>
    <property type="match status" value="1"/>
</dbReference>
<dbReference type="Proteomes" id="UP000321518">
    <property type="component" value="Unassembled WGS sequence"/>
</dbReference>
<gene>
    <name evidence="11" type="ORF">Rt10032_c25g6752</name>
</gene>
<dbReference type="Pfam" id="PF00400">
    <property type="entry name" value="WD40"/>
    <property type="match status" value="1"/>
</dbReference>
<dbReference type="OrthoDB" id="10251154at2759"/>
<feature type="compositionally biased region" description="Basic and acidic residues" evidence="9">
    <location>
        <begin position="532"/>
        <end position="551"/>
    </location>
</feature>
<dbReference type="SMART" id="SM00320">
    <property type="entry name" value="WD40"/>
    <property type="match status" value="4"/>
</dbReference>
<dbReference type="InterPro" id="IPR040315">
    <property type="entry name" value="WDR46/Utp7"/>
</dbReference>
<evidence type="ECO:0000256" key="1">
    <source>
        <dbReference type="ARBA" id="ARBA00004099"/>
    </source>
</evidence>
<feature type="compositionally biased region" description="Low complexity" evidence="9">
    <location>
        <begin position="592"/>
        <end position="604"/>
    </location>
</feature>
<evidence type="ECO:0000256" key="7">
    <source>
        <dbReference type="ARBA" id="ARBA00076453"/>
    </source>
</evidence>
<feature type="region of interest" description="Disordered" evidence="9">
    <location>
        <begin position="509"/>
        <end position="617"/>
    </location>
</feature>